<accession>K1XHS7</accession>
<dbReference type="EMBL" id="AMFJ01036158">
    <property type="protein sequence ID" value="EKD24806.1"/>
    <property type="molecule type" value="Genomic_DNA"/>
</dbReference>
<protein>
    <recommendedName>
        <fullName evidence="3">glucose-1-phosphate thymidylyltransferase</fullName>
        <ecNumber evidence="3">2.7.7.24</ecNumber>
    </recommendedName>
</protein>
<gene>
    <name evidence="10" type="ORF">ACD_80C00151G0021</name>
</gene>
<keyword evidence="5" id="KW-0548">Nucleotidyltransferase</keyword>
<dbReference type="PANTHER" id="PTHR43532">
    <property type="entry name" value="GLUCOSE-1-PHOSPHATE THYMIDYLYLTRANSFERASE"/>
    <property type="match status" value="1"/>
</dbReference>
<sequence length="246" mass="28318">MKWIILAWWFGTRLYPTTKAVNKHLLPIYDKPMIYYPLEILLESGIDKILLITTPNDISSFVSLLGSGEEFREKYKRPIQIVYAIQPKPTGIADGLRMAKDYVGKENCVLMLWDNLFENALEIKEEIKNFVDGAIVFVKKVKDPTRFGIAEIDANGKVLSLEEKPQAPKSDLAVTWVYLYDTTCFDKCVGQPTSARGEYEITYINDLYRKENTLKAVTLSWEWLDTWTFDSMLQASNFIYAKKNGN</sequence>
<evidence type="ECO:0000256" key="2">
    <source>
        <dbReference type="ARBA" id="ARBA00010480"/>
    </source>
</evidence>
<dbReference type="InterPro" id="IPR005835">
    <property type="entry name" value="NTP_transferase_dom"/>
</dbReference>
<feature type="domain" description="Nucleotidyl transferase" evidence="9">
    <location>
        <begin position="4"/>
        <end position="239"/>
    </location>
</feature>
<keyword evidence="6" id="KW-0479">Metal-binding</keyword>
<evidence type="ECO:0000256" key="7">
    <source>
        <dbReference type="ARBA" id="ARBA00022842"/>
    </source>
</evidence>
<evidence type="ECO:0000256" key="1">
    <source>
        <dbReference type="ARBA" id="ARBA00001946"/>
    </source>
</evidence>
<dbReference type="InterPro" id="IPR005907">
    <property type="entry name" value="G1P_thy_trans_s"/>
</dbReference>
<evidence type="ECO:0000256" key="6">
    <source>
        <dbReference type="ARBA" id="ARBA00022723"/>
    </source>
</evidence>
<comment type="cofactor">
    <cofactor evidence="1">
        <name>Mg(2+)</name>
        <dbReference type="ChEBI" id="CHEBI:18420"/>
    </cofactor>
</comment>
<dbReference type="Gene3D" id="3.90.550.10">
    <property type="entry name" value="Spore Coat Polysaccharide Biosynthesis Protein SpsA, Chain A"/>
    <property type="match status" value="1"/>
</dbReference>
<evidence type="ECO:0000259" key="9">
    <source>
        <dbReference type="Pfam" id="PF00483"/>
    </source>
</evidence>
<evidence type="ECO:0000256" key="5">
    <source>
        <dbReference type="ARBA" id="ARBA00022695"/>
    </source>
</evidence>
<reference evidence="10" key="1">
    <citation type="journal article" date="2012" name="Science">
        <title>Fermentation, hydrogen, and sulfur metabolism in multiple uncultivated bacterial phyla.</title>
        <authorList>
            <person name="Wrighton K.C."/>
            <person name="Thomas B.C."/>
            <person name="Sharon I."/>
            <person name="Miller C.S."/>
            <person name="Castelle C.J."/>
            <person name="VerBerkmoes N.C."/>
            <person name="Wilkins M.J."/>
            <person name="Hettich R.L."/>
            <person name="Lipton M.S."/>
            <person name="Williams K.H."/>
            <person name="Long P.E."/>
            <person name="Banfield J.F."/>
        </authorList>
    </citation>
    <scope>NUCLEOTIDE SEQUENCE [LARGE SCALE GENOMIC DNA]</scope>
</reference>
<keyword evidence="4 10" id="KW-0808">Transferase</keyword>
<comment type="similarity">
    <text evidence="2">Belongs to the glucose-1-phosphate thymidylyltransferase family.</text>
</comment>
<proteinExistence type="inferred from homology"/>
<comment type="catalytic activity">
    <reaction evidence="8">
        <text>dTTP + alpha-D-glucose 1-phosphate + H(+) = dTDP-alpha-D-glucose + diphosphate</text>
        <dbReference type="Rhea" id="RHEA:15225"/>
        <dbReference type="ChEBI" id="CHEBI:15378"/>
        <dbReference type="ChEBI" id="CHEBI:33019"/>
        <dbReference type="ChEBI" id="CHEBI:37568"/>
        <dbReference type="ChEBI" id="CHEBI:57477"/>
        <dbReference type="ChEBI" id="CHEBI:58601"/>
        <dbReference type="EC" id="2.7.7.24"/>
    </reaction>
</comment>
<evidence type="ECO:0000256" key="8">
    <source>
        <dbReference type="ARBA" id="ARBA00049336"/>
    </source>
</evidence>
<name>K1XHS7_9BACT</name>
<dbReference type="SUPFAM" id="SSF53448">
    <property type="entry name" value="Nucleotide-diphospho-sugar transferases"/>
    <property type="match status" value="1"/>
</dbReference>
<organism evidence="10">
    <name type="scientific">uncultured bacterium</name>
    <name type="common">gcode 4</name>
    <dbReference type="NCBI Taxonomy" id="1234023"/>
    <lineage>
        <taxon>Bacteria</taxon>
        <taxon>environmental samples</taxon>
    </lineage>
</organism>
<evidence type="ECO:0000256" key="3">
    <source>
        <dbReference type="ARBA" id="ARBA00012461"/>
    </source>
</evidence>
<keyword evidence="7" id="KW-0460">Magnesium</keyword>
<dbReference type="AlphaFoldDB" id="K1XHS7"/>
<dbReference type="GO" id="GO:0008879">
    <property type="term" value="F:glucose-1-phosphate thymidylyltransferase activity"/>
    <property type="evidence" value="ECO:0007669"/>
    <property type="project" value="UniProtKB-EC"/>
</dbReference>
<dbReference type="GO" id="GO:0046872">
    <property type="term" value="F:metal ion binding"/>
    <property type="evidence" value="ECO:0007669"/>
    <property type="project" value="UniProtKB-KW"/>
</dbReference>
<evidence type="ECO:0000256" key="4">
    <source>
        <dbReference type="ARBA" id="ARBA00022679"/>
    </source>
</evidence>
<comment type="caution">
    <text evidence="10">The sequence shown here is derived from an EMBL/GenBank/DDBJ whole genome shotgun (WGS) entry which is preliminary data.</text>
</comment>
<dbReference type="Pfam" id="PF00483">
    <property type="entry name" value="NTP_transferase"/>
    <property type="match status" value="1"/>
</dbReference>
<dbReference type="EC" id="2.7.7.24" evidence="3"/>
<evidence type="ECO:0000313" key="10">
    <source>
        <dbReference type="EMBL" id="EKD24806.1"/>
    </source>
</evidence>
<dbReference type="InterPro" id="IPR029044">
    <property type="entry name" value="Nucleotide-diphossugar_trans"/>
</dbReference>
<dbReference type="PANTHER" id="PTHR43532:SF1">
    <property type="entry name" value="GLUCOSE-1-PHOSPHATE THYMIDYLYLTRANSFERASE 1"/>
    <property type="match status" value="1"/>
</dbReference>